<protein>
    <recommendedName>
        <fullName evidence="1">ATPase AAA-type core domain-containing protein</fullName>
    </recommendedName>
</protein>
<dbReference type="EMBL" id="FQTV01000001">
    <property type="protein sequence ID" value="SHE44386.1"/>
    <property type="molecule type" value="Genomic_DNA"/>
</dbReference>
<dbReference type="SUPFAM" id="SSF52540">
    <property type="entry name" value="P-loop containing nucleoside triphosphate hydrolases"/>
    <property type="match status" value="1"/>
</dbReference>
<dbReference type="AlphaFoldDB" id="A0A1M4TIX4"/>
<dbReference type="GO" id="GO:0005524">
    <property type="term" value="F:ATP binding"/>
    <property type="evidence" value="ECO:0007669"/>
    <property type="project" value="InterPro"/>
</dbReference>
<evidence type="ECO:0000313" key="2">
    <source>
        <dbReference type="EMBL" id="SHE44386.1"/>
    </source>
</evidence>
<dbReference type="GO" id="GO:0016887">
    <property type="term" value="F:ATP hydrolysis activity"/>
    <property type="evidence" value="ECO:0007669"/>
    <property type="project" value="InterPro"/>
</dbReference>
<dbReference type="InterPro" id="IPR027417">
    <property type="entry name" value="P-loop_NTPase"/>
</dbReference>
<proteinExistence type="predicted"/>
<evidence type="ECO:0000313" key="3">
    <source>
        <dbReference type="Proteomes" id="UP000184509"/>
    </source>
</evidence>
<dbReference type="Proteomes" id="UP000184509">
    <property type="component" value="Unassembled WGS sequence"/>
</dbReference>
<gene>
    <name evidence="2" type="ORF">SAMN05444405_101378</name>
</gene>
<evidence type="ECO:0000259" key="1">
    <source>
        <dbReference type="Pfam" id="PF13304"/>
    </source>
</evidence>
<accession>A0A1M4TIX4</accession>
<organism evidence="2 3">
    <name type="scientific">Bacteroides luti</name>
    <dbReference type="NCBI Taxonomy" id="1297750"/>
    <lineage>
        <taxon>Bacteria</taxon>
        <taxon>Pseudomonadati</taxon>
        <taxon>Bacteroidota</taxon>
        <taxon>Bacteroidia</taxon>
        <taxon>Bacteroidales</taxon>
        <taxon>Bacteroidaceae</taxon>
        <taxon>Bacteroides</taxon>
    </lineage>
</organism>
<reference evidence="2 3" key="1">
    <citation type="submission" date="2016-11" db="EMBL/GenBank/DDBJ databases">
        <authorList>
            <person name="Jaros S."/>
            <person name="Januszkiewicz K."/>
            <person name="Wedrychowicz H."/>
        </authorList>
    </citation>
    <scope>NUCLEOTIDE SEQUENCE [LARGE SCALE GENOMIC DNA]</scope>
    <source>
        <strain evidence="2 3">DSM 26991</strain>
    </source>
</reference>
<dbReference type="PANTHER" id="PTHR40396:SF1">
    <property type="entry name" value="ATPASE AAA-TYPE CORE DOMAIN-CONTAINING PROTEIN"/>
    <property type="match status" value="1"/>
</dbReference>
<dbReference type="STRING" id="1297750.SAMN05444405_101378"/>
<dbReference type="Gene3D" id="3.40.50.300">
    <property type="entry name" value="P-loop containing nucleotide triphosphate hydrolases"/>
    <property type="match status" value="1"/>
</dbReference>
<keyword evidence="3" id="KW-1185">Reference proteome</keyword>
<name>A0A1M4TIX4_9BACE</name>
<dbReference type="PANTHER" id="PTHR40396">
    <property type="entry name" value="ATPASE-LIKE PROTEIN"/>
    <property type="match status" value="1"/>
</dbReference>
<dbReference type="Pfam" id="PF13304">
    <property type="entry name" value="AAA_21"/>
    <property type="match status" value="1"/>
</dbReference>
<dbReference type="InterPro" id="IPR003959">
    <property type="entry name" value="ATPase_AAA_core"/>
</dbReference>
<dbReference type="OrthoDB" id="9809324at2"/>
<sequence length="419" mass="48749">MYTTIIIFVELIPKIMLVQFHFENFKCFKDETKLSLVASNHIKDNVDNVIKTDNINLLKSVVIYGPNASGKTKLLNAFQFMRLMVERSTNNAVDRGFSIDNFRLSTESKESPSFFEVVFILDEIQYRYGFELTKKNILSEWLYKKEKKEKELFYREGKVIEYDSSELKRVKSLVEEDMIREDSLLLTVLAQFNDQLSQKIVKWFHHVNLLSADGSNVQSYTLDKLSTPMKQKIVRLMKDADFSINDFVRHPINRDEIQTLHTVYDENKLRVDETPFMLEDESNGTIHFLSLTAPILDTLDRGKILMIDELDSGLHHDLIVALLKLFHSEETNPHNAQLIFNTQNTNLLSSDLFRKDQIYFVSKNRYGEASLTSAADFMLRPGANLQKKYLEGRFGAVPYLKNMNKSFTSKKEEDNENRD</sequence>
<feature type="domain" description="ATPase AAA-type core" evidence="1">
    <location>
        <begin position="61"/>
        <end position="349"/>
    </location>
</feature>